<protein>
    <submittedName>
        <fullName evidence="5">Methyl-accepting chemotaxis sensory transducer</fullName>
    </submittedName>
</protein>
<feature type="transmembrane region" description="Helical" evidence="3">
    <location>
        <begin position="163"/>
        <end position="181"/>
    </location>
</feature>
<evidence type="ECO:0000256" key="1">
    <source>
        <dbReference type="ARBA" id="ARBA00023224"/>
    </source>
</evidence>
<dbReference type="PANTHER" id="PTHR32089:SF112">
    <property type="entry name" value="LYSOZYME-LIKE PROTEIN-RELATED"/>
    <property type="match status" value="1"/>
</dbReference>
<feature type="domain" description="Methyl-accepting transducer" evidence="4">
    <location>
        <begin position="256"/>
        <end position="527"/>
    </location>
</feature>
<dbReference type="Proteomes" id="UP000198304">
    <property type="component" value="Unassembled WGS sequence"/>
</dbReference>
<evidence type="ECO:0000256" key="3">
    <source>
        <dbReference type="SAM" id="Phobius"/>
    </source>
</evidence>
<dbReference type="InterPro" id="IPR029151">
    <property type="entry name" value="Sensor-like_sf"/>
</dbReference>
<dbReference type="SUPFAM" id="SSF103190">
    <property type="entry name" value="Sensory domain-like"/>
    <property type="match status" value="1"/>
</dbReference>
<dbReference type="CDD" id="cd11386">
    <property type="entry name" value="MCP_signal"/>
    <property type="match status" value="1"/>
</dbReference>
<keyword evidence="1 2" id="KW-0807">Transducer</keyword>
<dbReference type="EMBL" id="FZOJ01000012">
    <property type="protein sequence ID" value="SNS52024.1"/>
    <property type="molecule type" value="Genomic_DNA"/>
</dbReference>
<dbReference type="GO" id="GO:0016020">
    <property type="term" value="C:membrane"/>
    <property type="evidence" value="ECO:0007669"/>
    <property type="project" value="InterPro"/>
</dbReference>
<accession>A0A239F7G8</accession>
<keyword evidence="3" id="KW-0472">Membrane</keyword>
<dbReference type="PANTHER" id="PTHR32089">
    <property type="entry name" value="METHYL-ACCEPTING CHEMOTAXIS PROTEIN MCPB"/>
    <property type="match status" value="1"/>
</dbReference>
<dbReference type="SUPFAM" id="SSF58104">
    <property type="entry name" value="Methyl-accepting chemotaxis protein (MCP) signaling domain"/>
    <property type="match status" value="1"/>
</dbReference>
<dbReference type="Gene3D" id="1.10.287.950">
    <property type="entry name" value="Methyl-accepting chemotaxis protein"/>
    <property type="match status" value="1"/>
</dbReference>
<dbReference type="RefSeq" id="WP_207652552.1">
    <property type="nucleotide sequence ID" value="NZ_FZOJ01000012.1"/>
</dbReference>
<keyword evidence="3" id="KW-0812">Transmembrane</keyword>
<evidence type="ECO:0000313" key="6">
    <source>
        <dbReference type="Proteomes" id="UP000198304"/>
    </source>
</evidence>
<evidence type="ECO:0000313" key="5">
    <source>
        <dbReference type="EMBL" id="SNS52024.1"/>
    </source>
</evidence>
<dbReference type="PROSITE" id="PS50111">
    <property type="entry name" value="CHEMOTAXIS_TRANSDUC_2"/>
    <property type="match status" value="1"/>
</dbReference>
<dbReference type="InterPro" id="IPR004089">
    <property type="entry name" value="MCPsignal_dom"/>
</dbReference>
<dbReference type="SMART" id="SM00283">
    <property type="entry name" value="MA"/>
    <property type="match status" value="1"/>
</dbReference>
<dbReference type="AlphaFoldDB" id="A0A239F7G8"/>
<reference evidence="6" key="1">
    <citation type="submission" date="2017-06" db="EMBL/GenBank/DDBJ databases">
        <authorList>
            <person name="Varghese N."/>
            <person name="Submissions S."/>
        </authorList>
    </citation>
    <scope>NUCLEOTIDE SEQUENCE [LARGE SCALE GENOMIC DNA]</scope>
    <source>
        <strain evidence="6">SCA</strain>
    </source>
</reference>
<dbReference type="Pfam" id="PF00015">
    <property type="entry name" value="MCPsignal"/>
    <property type="match status" value="1"/>
</dbReference>
<keyword evidence="3" id="KW-1133">Transmembrane helix</keyword>
<evidence type="ECO:0000256" key="2">
    <source>
        <dbReference type="PROSITE-ProRule" id="PRU00284"/>
    </source>
</evidence>
<name>A0A239F7G8_9FIRM</name>
<dbReference type="GO" id="GO:0007165">
    <property type="term" value="P:signal transduction"/>
    <property type="evidence" value="ECO:0007669"/>
    <property type="project" value="UniProtKB-KW"/>
</dbReference>
<gene>
    <name evidence="5" type="ORF">SAMN05446037_101214</name>
</gene>
<proteinExistence type="predicted"/>
<organism evidence="5 6">
    <name type="scientific">Anaerovirgula multivorans</name>
    <dbReference type="NCBI Taxonomy" id="312168"/>
    <lineage>
        <taxon>Bacteria</taxon>
        <taxon>Bacillati</taxon>
        <taxon>Bacillota</taxon>
        <taxon>Clostridia</taxon>
        <taxon>Peptostreptococcales</taxon>
        <taxon>Natronincolaceae</taxon>
        <taxon>Anaerovirgula</taxon>
    </lineage>
</organism>
<evidence type="ECO:0000259" key="4">
    <source>
        <dbReference type="PROSITE" id="PS50111"/>
    </source>
</evidence>
<feature type="transmembrane region" description="Helical" evidence="3">
    <location>
        <begin position="136"/>
        <end position="157"/>
    </location>
</feature>
<keyword evidence="6" id="KW-1185">Reference proteome</keyword>
<sequence>MVAKASLNLRSKIARQTLSISKEMARITAEILTETPLDQGGREKLYEIFKNNLEQVEYILVSNMEGLSLIHTNPFREGMVFFDDVARKGIQSNEPVVQVYHRNTGEVLVDAASPVRIKGKRYHTVRVGIVKIEDSLMLRNFTTILLSPILTLAVIYIGGMSQTSFFTGGVVGIITAFIAAYSSKKSQRKILNVVEKGMKRVGSGDLTFHEKNTRQDVLGQLLYETNKLSMGFNTLVGKLIDIASQVAKSSSEQETSTEEVQKATENIAATIQEVSAGAQEQVASMEEVSEFMRRISKDMHQLMESMKMAMNSGEEGMIKGQKGNASIESSIRQMEVIRQFFESSTNVMRDLEKKSQKIGDIIHTITGIAEQTNLLALNAAIEAARAGDHGRGFAVVAEEVKKLAEDSSHSALEIMEIITETQKKTKEAVAAMKVGSQEVEKGSTVIEETGESIREILNSLETITGQMKENGEFTLALNDASFQLEKETTAVNDAAKTTSLAMQDIAATIEEQSAMSEEIAQNANLLAGASENLRKLLQRFKIQG</sequence>